<comment type="caution">
    <text evidence="1">The sequence shown here is derived from an EMBL/GenBank/DDBJ whole genome shotgun (WGS) entry which is preliminary data.</text>
</comment>
<keyword evidence="2" id="KW-1185">Reference proteome</keyword>
<protein>
    <submittedName>
        <fullName evidence="1">Uncharacterized protein</fullName>
    </submittedName>
</protein>
<gene>
    <name evidence="1" type="ORF">LOK49_LG05G03299</name>
</gene>
<reference evidence="1 2" key="1">
    <citation type="journal article" date="2022" name="Plant J.">
        <title>Chromosome-level genome of Camellia lanceoleosa provides a valuable resource for understanding genome evolution and self-incompatibility.</title>
        <authorList>
            <person name="Gong W."/>
            <person name="Xiao S."/>
            <person name="Wang L."/>
            <person name="Liao Z."/>
            <person name="Chang Y."/>
            <person name="Mo W."/>
            <person name="Hu G."/>
            <person name="Li W."/>
            <person name="Zhao G."/>
            <person name="Zhu H."/>
            <person name="Hu X."/>
            <person name="Ji K."/>
            <person name="Xiang X."/>
            <person name="Song Q."/>
            <person name="Yuan D."/>
            <person name="Jin S."/>
            <person name="Zhang L."/>
        </authorList>
    </citation>
    <scope>NUCLEOTIDE SEQUENCE [LARGE SCALE GENOMIC DNA]</scope>
    <source>
        <strain evidence="1">SQ_2022a</strain>
    </source>
</reference>
<evidence type="ECO:0000313" key="1">
    <source>
        <dbReference type="EMBL" id="KAI8016633.1"/>
    </source>
</evidence>
<evidence type="ECO:0000313" key="2">
    <source>
        <dbReference type="Proteomes" id="UP001060215"/>
    </source>
</evidence>
<accession>A0ACC0HVA2</accession>
<dbReference type="Proteomes" id="UP001060215">
    <property type="component" value="Chromosome 4"/>
</dbReference>
<proteinExistence type="predicted"/>
<organism evidence="1 2">
    <name type="scientific">Camellia lanceoleosa</name>
    <dbReference type="NCBI Taxonomy" id="1840588"/>
    <lineage>
        <taxon>Eukaryota</taxon>
        <taxon>Viridiplantae</taxon>
        <taxon>Streptophyta</taxon>
        <taxon>Embryophyta</taxon>
        <taxon>Tracheophyta</taxon>
        <taxon>Spermatophyta</taxon>
        <taxon>Magnoliopsida</taxon>
        <taxon>eudicotyledons</taxon>
        <taxon>Gunneridae</taxon>
        <taxon>Pentapetalae</taxon>
        <taxon>asterids</taxon>
        <taxon>Ericales</taxon>
        <taxon>Theaceae</taxon>
        <taxon>Camellia</taxon>
    </lineage>
</organism>
<dbReference type="EMBL" id="CM045761">
    <property type="protein sequence ID" value="KAI8016633.1"/>
    <property type="molecule type" value="Genomic_DNA"/>
</dbReference>
<name>A0ACC0HVA2_9ERIC</name>
<sequence>MEATVEALSRGLSLTEAEEDLVALDVDHTKATQLVASLCLIGKLLSVRPVNLAVMRATLVQVWRLFRGVKFSVVGENLFLLQFDHLVDKTKVLTNGPWSFDKHLLLLDNFDGSLQPSEVLLTYADFWIHAYDLPLVCMTREVGLLIGRHLGEFLDMDYGAAGTAWGRFLRIRVKINVSHALRWGMKISLPGRNVVWVSFTYERLPNFCYFCGKIGHGDKDPGTTPIWALSSY</sequence>